<dbReference type="EMBL" id="FLYE01000001">
    <property type="protein sequence ID" value="SCA54768.1"/>
    <property type="molecule type" value="Genomic_DNA"/>
</dbReference>
<dbReference type="NCBIfam" id="NF003708">
    <property type="entry name" value="PRK05325.1-3"/>
    <property type="match status" value="1"/>
</dbReference>
<dbReference type="HAMAP" id="MF_01232">
    <property type="entry name" value="UPF0229"/>
    <property type="match status" value="1"/>
</dbReference>
<dbReference type="NCBIfam" id="NF003707">
    <property type="entry name" value="PRK05325.1-2"/>
    <property type="match status" value="1"/>
</dbReference>
<dbReference type="OrthoDB" id="9788289at2"/>
<dbReference type="InterPro" id="IPR006698">
    <property type="entry name" value="UPF0229"/>
</dbReference>
<evidence type="ECO:0000313" key="4">
    <source>
        <dbReference type="EMBL" id="SCA54768.1"/>
    </source>
</evidence>
<keyword evidence="5" id="KW-1185">Reference proteome</keyword>
<comment type="similarity">
    <text evidence="1">Belongs to the UPF0229 family.</text>
</comment>
<organism evidence="4 5">
    <name type="scientific">Candidatus Terasakiella magnetica</name>
    <dbReference type="NCBI Taxonomy" id="1867952"/>
    <lineage>
        <taxon>Bacteria</taxon>
        <taxon>Pseudomonadati</taxon>
        <taxon>Pseudomonadota</taxon>
        <taxon>Alphaproteobacteria</taxon>
        <taxon>Rhodospirillales</taxon>
        <taxon>Terasakiellaceae</taxon>
        <taxon>Terasakiella</taxon>
    </lineage>
</organism>
<keyword evidence="2" id="KW-0175">Coiled coil</keyword>
<gene>
    <name evidence="4" type="primary">yeaH</name>
    <name evidence="4" type="ORF">MTBPR1_10015</name>
</gene>
<evidence type="ECO:0000256" key="1">
    <source>
        <dbReference type="HAMAP-Rule" id="MF_01232"/>
    </source>
</evidence>
<proteinExistence type="inferred from homology"/>
<evidence type="ECO:0000256" key="2">
    <source>
        <dbReference type="SAM" id="Coils"/>
    </source>
</evidence>
<accession>A0A1C3RBZ1</accession>
<evidence type="ECO:0000313" key="5">
    <source>
        <dbReference type="Proteomes" id="UP000231658"/>
    </source>
</evidence>
<dbReference type="Pfam" id="PF04285">
    <property type="entry name" value="DUF444"/>
    <property type="match status" value="1"/>
</dbReference>
<dbReference type="RefSeq" id="WP_069185518.1">
    <property type="nucleotide sequence ID" value="NZ_FLYE01000001.1"/>
</dbReference>
<protein>
    <recommendedName>
        <fullName evidence="1">UPF0229 protein MTBPR1_10015</fullName>
    </recommendedName>
</protein>
<sequence>MRYFVDRRENPKGKSLGNRQRFVKRARARIKEVVDKSLKDRSIKDLATGEKITIPSKGIEEPKFFNDGRTGKKDRVFPGNKEFIPGDTIPRPQGGAGQGGGKEGSDDGEGQDDFSFTLTRDEFLDLFFEDLELPDLVKKSLTDVKNFQTKHAGYRTSGTTSNITLVRTMRQSLARRTALKRPKKKEIDEIEEEINELESKKRLGVKQKARLEELKKLHVKLMRKRSVVGFIDPIDVRYHAFEKVPQPNSKAVMFCLMDVSGSMGEREKDLAKRFFLLLHLFLDRRYEYTEIVFIRHTHVASEVDEETFFYGRESGGTVVSRALDEMKKILRDRYPTDIWNVYGAQVSDGDNTSGDSGNCISLLNEDILPLVQYYTYIEVVDENEMEIVRNGEGGSSLWKAYRDIRDVWPLFKMGKIAQAGDIYGVFRELFAKDLKGAS</sequence>
<dbReference type="Proteomes" id="UP000231658">
    <property type="component" value="Unassembled WGS sequence"/>
</dbReference>
<feature type="compositionally biased region" description="Basic and acidic residues" evidence="3">
    <location>
        <begin position="60"/>
        <end position="76"/>
    </location>
</feature>
<feature type="coiled-coil region" evidence="2">
    <location>
        <begin position="180"/>
        <end position="214"/>
    </location>
</feature>
<dbReference type="STRING" id="1867952.MTBPR1_10015"/>
<dbReference type="PANTHER" id="PTHR30510:SF2">
    <property type="entry name" value="UPF0229 PROTEIN YEAH"/>
    <property type="match status" value="1"/>
</dbReference>
<dbReference type="AlphaFoldDB" id="A0A1C3RBZ1"/>
<name>A0A1C3RBZ1_9PROT</name>
<evidence type="ECO:0000256" key="3">
    <source>
        <dbReference type="SAM" id="MobiDB-lite"/>
    </source>
</evidence>
<reference evidence="4 5" key="1">
    <citation type="submission" date="2016-07" db="EMBL/GenBank/DDBJ databases">
        <authorList>
            <person name="Lefevre C.T."/>
        </authorList>
    </citation>
    <scope>NUCLEOTIDE SEQUENCE [LARGE SCALE GENOMIC DNA]</scope>
    <source>
        <strain evidence="4">PR1</strain>
    </source>
</reference>
<feature type="region of interest" description="Disordered" evidence="3">
    <location>
        <begin position="60"/>
        <end position="112"/>
    </location>
</feature>
<dbReference type="PANTHER" id="PTHR30510">
    <property type="entry name" value="UPF0229 PROTEIN YEAH"/>
    <property type="match status" value="1"/>
</dbReference>